<keyword evidence="1" id="KW-0812">Transmembrane</keyword>
<protein>
    <submittedName>
        <fullName evidence="3">Uncharacterized protein</fullName>
    </submittedName>
</protein>
<name>A0A4Y2UK26_ARAVE</name>
<gene>
    <name evidence="2" type="ORF">AVEN_257517_1</name>
    <name evidence="3" type="ORF">AVEN_89912_1</name>
</gene>
<sequence>MTRNASTWVIRARSEDFLHGELFTALIRERGTDKRAGRKFLRQLPERRLGDPGLPITTVIWPPLYSATCVLSYLLHGKVSSVCLFGAIFSFSTSAGLFTCVCALEIFALDESRPILGCVAQMFFHNCVYILSE</sequence>
<organism evidence="3 4">
    <name type="scientific">Araneus ventricosus</name>
    <name type="common">Orbweaver spider</name>
    <name type="synonym">Epeira ventricosa</name>
    <dbReference type="NCBI Taxonomy" id="182803"/>
    <lineage>
        <taxon>Eukaryota</taxon>
        <taxon>Metazoa</taxon>
        <taxon>Ecdysozoa</taxon>
        <taxon>Arthropoda</taxon>
        <taxon>Chelicerata</taxon>
        <taxon>Arachnida</taxon>
        <taxon>Araneae</taxon>
        <taxon>Araneomorphae</taxon>
        <taxon>Entelegynae</taxon>
        <taxon>Araneoidea</taxon>
        <taxon>Araneidae</taxon>
        <taxon>Araneus</taxon>
    </lineage>
</organism>
<reference evidence="3 4" key="1">
    <citation type="journal article" date="2019" name="Sci. Rep.">
        <title>Orb-weaving spider Araneus ventricosus genome elucidates the spidroin gene catalogue.</title>
        <authorList>
            <person name="Kono N."/>
            <person name="Nakamura H."/>
            <person name="Ohtoshi R."/>
            <person name="Moran D.A.P."/>
            <person name="Shinohara A."/>
            <person name="Yoshida Y."/>
            <person name="Fujiwara M."/>
            <person name="Mori M."/>
            <person name="Tomita M."/>
            <person name="Arakawa K."/>
        </authorList>
    </citation>
    <scope>NUCLEOTIDE SEQUENCE [LARGE SCALE GENOMIC DNA]</scope>
</reference>
<dbReference type="AlphaFoldDB" id="A0A4Y2UK26"/>
<keyword evidence="4" id="KW-1185">Reference proteome</keyword>
<feature type="transmembrane region" description="Helical" evidence="1">
    <location>
        <begin position="82"/>
        <end position="108"/>
    </location>
</feature>
<proteinExistence type="predicted"/>
<feature type="transmembrane region" description="Helical" evidence="1">
    <location>
        <begin position="54"/>
        <end position="75"/>
    </location>
</feature>
<evidence type="ECO:0000313" key="3">
    <source>
        <dbReference type="EMBL" id="GBO11900.1"/>
    </source>
</evidence>
<evidence type="ECO:0000256" key="1">
    <source>
        <dbReference type="SAM" id="Phobius"/>
    </source>
</evidence>
<evidence type="ECO:0000313" key="2">
    <source>
        <dbReference type="EMBL" id="GBO11897.1"/>
    </source>
</evidence>
<comment type="caution">
    <text evidence="3">The sequence shown here is derived from an EMBL/GenBank/DDBJ whole genome shotgun (WGS) entry which is preliminary data.</text>
</comment>
<dbReference type="Proteomes" id="UP000499080">
    <property type="component" value="Unassembled WGS sequence"/>
</dbReference>
<keyword evidence="1" id="KW-0472">Membrane</keyword>
<dbReference type="EMBL" id="BGPR01036615">
    <property type="protein sequence ID" value="GBO11897.1"/>
    <property type="molecule type" value="Genomic_DNA"/>
</dbReference>
<accession>A0A4Y2UK26</accession>
<keyword evidence="1" id="KW-1133">Transmembrane helix</keyword>
<dbReference type="EMBL" id="BGPR01036616">
    <property type="protein sequence ID" value="GBO11900.1"/>
    <property type="molecule type" value="Genomic_DNA"/>
</dbReference>
<evidence type="ECO:0000313" key="4">
    <source>
        <dbReference type="Proteomes" id="UP000499080"/>
    </source>
</evidence>